<dbReference type="GO" id="GO:0016830">
    <property type="term" value="F:carbon-carbon lyase activity"/>
    <property type="evidence" value="ECO:0007669"/>
    <property type="project" value="InterPro"/>
</dbReference>
<gene>
    <name evidence="7" type="ORF">SAMN05428998_14610</name>
</gene>
<dbReference type="Pfam" id="PF00282">
    <property type="entry name" value="Pyridoxal_deC"/>
    <property type="match status" value="1"/>
</dbReference>
<sequence length="420" mass="45549">MTGTRARFPGGGRDWADLQAEMRARSAGDVDWRRGRTPLFVFFNDEETYEIGREAYFEFFSENALGRKRAFFGIGSMEREVLDFGLDLFSAPEGAEGVFSCGGSESIFLALKAARDARRAEKGIAPGEGRMNVVMPITAHPAFDKAAAAMDLELRRGGLRADRRADPAALRPLIDERTIAIVGSAPCFPHGVIDPIEELSALALEAGVWLHVDACVGGWLAPFFTRIGRSTPAFDFRFPGVRSISADLHKFGFCPKPASTVFYRDAEDLARASFVADAWPNGRFETATLVGTRPGGAVAGAWAVLNHLGESGFRRTAERLAAMVDGYVAGIRAIPGLELWAEPDLTIINYGSRELDIFRVAEAMGANGWLAGLTREPKGLHAMMSMLHEPVREEFLAQLAEAVETVRAAGTGVSGLQATY</sequence>
<evidence type="ECO:0000256" key="5">
    <source>
        <dbReference type="PIRSR" id="PIRSR602129-50"/>
    </source>
</evidence>
<evidence type="ECO:0000256" key="2">
    <source>
        <dbReference type="ARBA" id="ARBA00022898"/>
    </source>
</evidence>
<dbReference type="InterPro" id="IPR015421">
    <property type="entry name" value="PyrdxlP-dep_Trfase_major"/>
</dbReference>
<evidence type="ECO:0000256" key="3">
    <source>
        <dbReference type="ARBA" id="ARBA00023239"/>
    </source>
</evidence>
<comment type="cofactor">
    <cofactor evidence="1 5 6">
        <name>pyridoxal 5'-phosphate</name>
        <dbReference type="ChEBI" id="CHEBI:597326"/>
    </cofactor>
</comment>
<reference evidence="7 8" key="1">
    <citation type="submission" date="2017-04" db="EMBL/GenBank/DDBJ databases">
        <authorList>
            <person name="Afonso C.L."/>
            <person name="Miller P.J."/>
            <person name="Scott M.A."/>
            <person name="Spackman E."/>
            <person name="Goraichik I."/>
            <person name="Dimitrov K.M."/>
            <person name="Suarez D.L."/>
            <person name="Swayne D.E."/>
        </authorList>
    </citation>
    <scope>NUCLEOTIDE SEQUENCE [LARGE SCALE GENOMIC DNA]</scope>
    <source>
        <strain evidence="7 8">USBA 355</strain>
    </source>
</reference>
<dbReference type="Gene3D" id="3.40.640.10">
    <property type="entry name" value="Type I PLP-dependent aspartate aminotransferase-like (Major domain)"/>
    <property type="match status" value="1"/>
</dbReference>
<dbReference type="InterPro" id="IPR015424">
    <property type="entry name" value="PyrdxlP-dep_Trfase"/>
</dbReference>
<dbReference type="GO" id="GO:0019752">
    <property type="term" value="P:carboxylic acid metabolic process"/>
    <property type="evidence" value="ECO:0007669"/>
    <property type="project" value="InterPro"/>
</dbReference>
<dbReference type="PANTHER" id="PTHR42735:SF6">
    <property type="entry name" value="SPHINGOSINE-1-PHOSPHATE LYASE 1"/>
    <property type="match status" value="1"/>
</dbReference>
<dbReference type="STRING" id="560819.SAMN05428998_14610"/>
<comment type="similarity">
    <text evidence="4">Belongs to the group II decarboxylase family. Sphingosine-1-phosphate lyase subfamily.</text>
</comment>
<name>A0A1Y6CXX9_9PROT</name>
<dbReference type="SUPFAM" id="SSF53383">
    <property type="entry name" value="PLP-dependent transferases"/>
    <property type="match status" value="1"/>
</dbReference>
<protein>
    <submittedName>
        <fullName evidence="7">Glutamate or tyrosine decarboxylase</fullName>
    </submittedName>
</protein>
<keyword evidence="3 6" id="KW-0456">Lyase</keyword>
<evidence type="ECO:0000256" key="4">
    <source>
        <dbReference type="ARBA" id="ARBA00038302"/>
    </source>
</evidence>
<proteinExistence type="inferred from homology"/>
<evidence type="ECO:0000313" key="7">
    <source>
        <dbReference type="EMBL" id="SMF82329.1"/>
    </source>
</evidence>
<evidence type="ECO:0000256" key="1">
    <source>
        <dbReference type="ARBA" id="ARBA00001933"/>
    </source>
</evidence>
<dbReference type="Gene3D" id="6.10.140.2150">
    <property type="match status" value="1"/>
</dbReference>
<dbReference type="GO" id="GO:0030170">
    <property type="term" value="F:pyridoxal phosphate binding"/>
    <property type="evidence" value="ECO:0007669"/>
    <property type="project" value="InterPro"/>
</dbReference>
<dbReference type="InterPro" id="IPR050477">
    <property type="entry name" value="GrpII_AminoAcid_Decarb"/>
</dbReference>
<evidence type="ECO:0000313" key="8">
    <source>
        <dbReference type="Proteomes" id="UP000192917"/>
    </source>
</evidence>
<evidence type="ECO:0000256" key="6">
    <source>
        <dbReference type="RuleBase" id="RU000382"/>
    </source>
</evidence>
<keyword evidence="8" id="KW-1185">Reference proteome</keyword>
<organism evidence="7 8">
    <name type="scientific">Tistlia consotensis USBA 355</name>
    <dbReference type="NCBI Taxonomy" id="560819"/>
    <lineage>
        <taxon>Bacteria</taxon>
        <taxon>Pseudomonadati</taxon>
        <taxon>Pseudomonadota</taxon>
        <taxon>Alphaproteobacteria</taxon>
        <taxon>Rhodospirillales</taxon>
        <taxon>Rhodovibrionaceae</taxon>
        <taxon>Tistlia</taxon>
    </lineage>
</organism>
<dbReference type="Proteomes" id="UP000192917">
    <property type="component" value="Unassembled WGS sequence"/>
</dbReference>
<feature type="modified residue" description="N6-(pyridoxal phosphate)lysine" evidence="5">
    <location>
        <position position="250"/>
    </location>
</feature>
<dbReference type="InterPro" id="IPR015422">
    <property type="entry name" value="PyrdxlP-dep_Trfase_small"/>
</dbReference>
<dbReference type="EMBL" id="FWZX01000046">
    <property type="protein sequence ID" value="SMF82329.1"/>
    <property type="molecule type" value="Genomic_DNA"/>
</dbReference>
<dbReference type="PANTHER" id="PTHR42735">
    <property type="match status" value="1"/>
</dbReference>
<dbReference type="InterPro" id="IPR002129">
    <property type="entry name" value="PyrdxlP-dep_de-COase"/>
</dbReference>
<accession>A0A1Y6CXX9</accession>
<dbReference type="Gene3D" id="3.90.1150.10">
    <property type="entry name" value="Aspartate Aminotransferase, domain 1"/>
    <property type="match status" value="1"/>
</dbReference>
<keyword evidence="2 5" id="KW-0663">Pyridoxal phosphate</keyword>
<dbReference type="AlphaFoldDB" id="A0A1Y6CXX9"/>